<evidence type="ECO:0000313" key="2">
    <source>
        <dbReference type="EMBL" id="KAF5193963.1"/>
    </source>
</evidence>
<organism evidence="2 3">
    <name type="scientific">Thalictrum thalictroides</name>
    <name type="common">Rue-anemone</name>
    <name type="synonym">Anemone thalictroides</name>
    <dbReference type="NCBI Taxonomy" id="46969"/>
    <lineage>
        <taxon>Eukaryota</taxon>
        <taxon>Viridiplantae</taxon>
        <taxon>Streptophyta</taxon>
        <taxon>Embryophyta</taxon>
        <taxon>Tracheophyta</taxon>
        <taxon>Spermatophyta</taxon>
        <taxon>Magnoliopsida</taxon>
        <taxon>Ranunculales</taxon>
        <taxon>Ranunculaceae</taxon>
        <taxon>Thalictroideae</taxon>
        <taxon>Thalictrum</taxon>
    </lineage>
</organism>
<reference evidence="2 3" key="1">
    <citation type="submission" date="2020-06" db="EMBL/GenBank/DDBJ databases">
        <title>Transcriptomic and genomic resources for Thalictrum thalictroides and T. hernandezii: Facilitating candidate gene discovery in an emerging model plant lineage.</title>
        <authorList>
            <person name="Arias T."/>
            <person name="Riano-Pachon D.M."/>
            <person name="Di Stilio V.S."/>
        </authorList>
    </citation>
    <scope>NUCLEOTIDE SEQUENCE [LARGE SCALE GENOMIC DNA]</scope>
    <source>
        <strain evidence="3">cv. WT478/WT964</strain>
        <tissue evidence="2">Leaves</tissue>
    </source>
</reference>
<proteinExistence type="predicted"/>
<keyword evidence="3" id="KW-1185">Reference proteome</keyword>
<dbReference type="AlphaFoldDB" id="A0A7J6WAI1"/>
<protein>
    <submittedName>
        <fullName evidence="2">Uncharacterized protein</fullName>
    </submittedName>
</protein>
<gene>
    <name evidence="2" type="ORF">FRX31_016453</name>
</gene>
<comment type="caution">
    <text evidence="2">The sequence shown here is derived from an EMBL/GenBank/DDBJ whole genome shotgun (WGS) entry which is preliminary data.</text>
</comment>
<evidence type="ECO:0000256" key="1">
    <source>
        <dbReference type="SAM" id="MobiDB-lite"/>
    </source>
</evidence>
<sequence length="86" mass="9642">MSTRQACKSEGTYHATSSSFPTKNEIFPQTIAFDQTKLHSNQNTKLSIYSSNLRSEVVSKLLLPGQLTCQLVATNKFSRCNAYSEY</sequence>
<dbReference type="EMBL" id="JABWDY010019391">
    <property type="protein sequence ID" value="KAF5193963.1"/>
    <property type="molecule type" value="Genomic_DNA"/>
</dbReference>
<accession>A0A7J6WAI1</accession>
<dbReference type="Proteomes" id="UP000554482">
    <property type="component" value="Unassembled WGS sequence"/>
</dbReference>
<evidence type="ECO:0000313" key="3">
    <source>
        <dbReference type="Proteomes" id="UP000554482"/>
    </source>
</evidence>
<name>A0A7J6WAI1_THATH</name>
<feature type="region of interest" description="Disordered" evidence="1">
    <location>
        <begin position="1"/>
        <end position="21"/>
    </location>
</feature>